<sequence>MKPQSSQTLRRQKEPILPYSYGLTVYTLIGTLFFYAIIQTLADLTSRLPKSEAFRQFYQRGISFNTTYIYLGSMAFYIGLLILGFVYVVTVSLGFERSNILKGSDGTYSDIKHLIIYGIIYYFLSGIVALRSPYQLQSFCDQSQQKPEHHLMMNNINQDVLQNPMHKMFASVHEMDYHLYETSTQKQIESKKILSEPYDGEQEEDQNELCKLYDLNDVVDYNYHVYTFGFIAGLQITHLQLSFLRDFKISPASMRSWPIYLWIIFSIGVLFFGQIFFYLFHLYEQIGLLDYYTRWAIFIIGVTIVCNKIYSKQGRVLHLHHYILAQIMLVFCCYQNLFVSFIHAFASGVMTEGLARWGAGEIWQLKQVNQTQPELKSNHEQYMIINQDEDRKCQELA</sequence>
<evidence type="ECO:0000256" key="1">
    <source>
        <dbReference type="SAM" id="Phobius"/>
    </source>
</evidence>
<keyword evidence="1" id="KW-0472">Membrane</keyword>
<accession>A0A078ASU8</accession>
<feature type="transmembrane region" description="Helical" evidence="1">
    <location>
        <begin position="114"/>
        <end position="134"/>
    </location>
</feature>
<feature type="transmembrane region" description="Helical" evidence="1">
    <location>
        <begin position="322"/>
        <end position="346"/>
    </location>
</feature>
<keyword evidence="1" id="KW-1133">Transmembrane helix</keyword>
<reference evidence="2 3" key="1">
    <citation type="submission" date="2014-06" db="EMBL/GenBank/DDBJ databases">
        <authorList>
            <person name="Swart Estienne"/>
        </authorList>
    </citation>
    <scope>NUCLEOTIDE SEQUENCE [LARGE SCALE GENOMIC DNA]</scope>
    <source>
        <strain evidence="2 3">130c</strain>
    </source>
</reference>
<dbReference type="InParanoid" id="A0A078ASU8"/>
<name>A0A078ASU8_STYLE</name>
<proteinExistence type="predicted"/>
<keyword evidence="1" id="KW-0812">Transmembrane</keyword>
<feature type="transmembrane region" description="Helical" evidence="1">
    <location>
        <begin position="68"/>
        <end position="93"/>
    </location>
</feature>
<keyword evidence="3" id="KW-1185">Reference proteome</keyword>
<feature type="transmembrane region" description="Helical" evidence="1">
    <location>
        <begin position="21"/>
        <end position="42"/>
    </location>
</feature>
<dbReference type="AlphaFoldDB" id="A0A078ASU8"/>
<dbReference type="Proteomes" id="UP000039865">
    <property type="component" value="Unassembled WGS sequence"/>
</dbReference>
<dbReference type="EMBL" id="CCKQ01013584">
    <property type="protein sequence ID" value="CDW85264.1"/>
    <property type="molecule type" value="Genomic_DNA"/>
</dbReference>
<protein>
    <submittedName>
        <fullName evidence="2">Uncharacterized protein</fullName>
    </submittedName>
</protein>
<feature type="transmembrane region" description="Helical" evidence="1">
    <location>
        <begin position="292"/>
        <end position="310"/>
    </location>
</feature>
<evidence type="ECO:0000313" key="3">
    <source>
        <dbReference type="Proteomes" id="UP000039865"/>
    </source>
</evidence>
<feature type="transmembrane region" description="Helical" evidence="1">
    <location>
        <begin position="259"/>
        <end position="280"/>
    </location>
</feature>
<evidence type="ECO:0000313" key="2">
    <source>
        <dbReference type="EMBL" id="CDW85264.1"/>
    </source>
</evidence>
<gene>
    <name evidence="2" type="primary">Contig7462.g7972</name>
    <name evidence="2" type="ORF">STYLEM_14338</name>
</gene>
<organism evidence="2 3">
    <name type="scientific">Stylonychia lemnae</name>
    <name type="common">Ciliate</name>
    <dbReference type="NCBI Taxonomy" id="5949"/>
    <lineage>
        <taxon>Eukaryota</taxon>
        <taxon>Sar</taxon>
        <taxon>Alveolata</taxon>
        <taxon>Ciliophora</taxon>
        <taxon>Intramacronucleata</taxon>
        <taxon>Spirotrichea</taxon>
        <taxon>Stichotrichia</taxon>
        <taxon>Sporadotrichida</taxon>
        <taxon>Oxytrichidae</taxon>
        <taxon>Stylonychinae</taxon>
        <taxon>Stylonychia</taxon>
    </lineage>
</organism>